<sequence>MKKEELNFSLEKMKEQNKINDTDSQIEAVLSTVPQPPQPNTLRSQSTSSGRPNRSRGNRNMRTTRPMGPTNRQAPRAGSSSSTQQPNTQRKKNRYQRNRRDLARPIKRLPKVEREHERYTEAEIDSLKVIALGGLGEIGRNMTIFEYKDEIILVDAGLGFPEDDMPGVDYTIPNTYYLQNRKEHIKGMVVTHGHLDHIGAIPYIMNKIGNPPIYTADLTRGIILKRHQDFKHLPELEIEVIKPKEKVKLGKYFEVEPFLINHTIPDDLALIIRTPAGTVFHTSDYKFDPQPLNQDPVDFGELDKIGDAGIDLLMADSTGAEKDEPSMSETVIQENLDKIFAESDKMIIASTFSSLINRIQQLITLSEKYGRKVILDGFSLKNNVAIAQELKQINIKKETLLPIAEIDKYPREKITVIGTGAQGEGQAMLMRIASGEHRYIKLLKGDSVIFSSSVIPGNERSVQRIKDLFYRMGTKVYHYGMMDIHASGHGHKDDLKKMIKLIKPKFFMPIHGQYSMMVNHSYLAQEEGVPEKNIIIADNGSIVHVTPSEVWLDKKTIPADNVMVDGLGIGDIGNVVLRDRQVLAEDGMFVIIALVDFKTGKVRSSPDIISRGFVYLKENKDLLMEVRKKVRHLIEKKTTKPINRDYIKDLIRDEIGLFLFQRTERRPMVLPVVIEI</sequence>
<dbReference type="InterPro" id="IPR001279">
    <property type="entry name" value="Metallo-B-lactamas"/>
</dbReference>
<dbReference type="Pfam" id="PF22505">
    <property type="entry name" value="RNase_J_b_CASP"/>
    <property type="match status" value="1"/>
</dbReference>
<keyword evidence="4 9" id="KW-0255">Endonuclease</keyword>
<evidence type="ECO:0000313" key="12">
    <source>
        <dbReference type="EMBL" id="PJE51096.1"/>
    </source>
</evidence>
<evidence type="ECO:0000256" key="4">
    <source>
        <dbReference type="ARBA" id="ARBA00022759"/>
    </source>
</evidence>
<dbReference type="EMBL" id="PCXQ01000004">
    <property type="protein sequence ID" value="PJE51096.1"/>
    <property type="molecule type" value="Genomic_DNA"/>
</dbReference>
<dbReference type="InterPro" id="IPR004613">
    <property type="entry name" value="RNase_J"/>
</dbReference>
<accession>A0A2J0Q7N8</accession>
<dbReference type="GO" id="GO:0004534">
    <property type="term" value="F:5'-3' RNA exonuclease activity"/>
    <property type="evidence" value="ECO:0007669"/>
    <property type="project" value="UniProtKB-UniRule"/>
</dbReference>
<dbReference type="CDD" id="cd07714">
    <property type="entry name" value="RNaseJ_MBL-fold"/>
    <property type="match status" value="1"/>
</dbReference>
<dbReference type="InterPro" id="IPR011108">
    <property type="entry name" value="RMMBL"/>
</dbReference>
<evidence type="ECO:0000256" key="2">
    <source>
        <dbReference type="ARBA" id="ARBA00022722"/>
    </source>
</evidence>
<dbReference type="AlphaFoldDB" id="A0A2J0Q7N8"/>
<dbReference type="PANTHER" id="PTHR43694">
    <property type="entry name" value="RIBONUCLEASE J"/>
    <property type="match status" value="1"/>
</dbReference>
<dbReference type="Gene3D" id="3.40.50.10710">
    <property type="entry name" value="Metallo-hydrolase/oxidoreductase"/>
    <property type="match status" value="1"/>
</dbReference>
<dbReference type="InterPro" id="IPR042173">
    <property type="entry name" value="RNase_J_2"/>
</dbReference>
<keyword evidence="3" id="KW-0479">Metal-binding</keyword>
<evidence type="ECO:0000256" key="10">
    <source>
        <dbReference type="SAM" id="MobiDB-lite"/>
    </source>
</evidence>
<dbReference type="Proteomes" id="UP000228496">
    <property type="component" value="Unassembled WGS sequence"/>
</dbReference>
<proteinExistence type="inferred from homology"/>
<dbReference type="InterPro" id="IPR055132">
    <property type="entry name" value="RNase_J_b_CASP"/>
</dbReference>
<dbReference type="SMART" id="SM00849">
    <property type="entry name" value="Lactamase_B"/>
    <property type="match status" value="1"/>
</dbReference>
<keyword evidence="1 9" id="KW-0963">Cytoplasm</keyword>
<evidence type="ECO:0000259" key="11">
    <source>
        <dbReference type="SMART" id="SM00849"/>
    </source>
</evidence>
<evidence type="ECO:0000256" key="7">
    <source>
        <dbReference type="ARBA" id="ARBA00022839"/>
    </source>
</evidence>
<dbReference type="EC" id="3.1.-.-" evidence="9"/>
<evidence type="ECO:0000256" key="1">
    <source>
        <dbReference type="ARBA" id="ARBA00022490"/>
    </source>
</evidence>
<reference evidence="12 13" key="1">
    <citation type="submission" date="2017-09" db="EMBL/GenBank/DDBJ databases">
        <title>Depth-based differentiation of microbial function through sediment-hosted aquifers and enrichment of novel symbionts in the deep terrestrial subsurface.</title>
        <authorList>
            <person name="Probst A.J."/>
            <person name="Ladd B."/>
            <person name="Jarett J.K."/>
            <person name="Geller-Mcgrath D.E."/>
            <person name="Sieber C.M."/>
            <person name="Emerson J.B."/>
            <person name="Anantharaman K."/>
            <person name="Thomas B.C."/>
            <person name="Malmstrom R."/>
            <person name="Stieglmeier M."/>
            <person name="Klingl A."/>
            <person name="Woyke T."/>
            <person name="Ryan C.M."/>
            <person name="Banfield J.F."/>
        </authorList>
    </citation>
    <scope>NUCLEOTIDE SEQUENCE [LARGE SCALE GENOMIC DNA]</scope>
    <source>
        <strain evidence="12">CG10_big_fil_rev_8_21_14_0_10_36_16</strain>
    </source>
</reference>
<feature type="compositionally biased region" description="Polar residues" evidence="10">
    <location>
        <begin position="70"/>
        <end position="88"/>
    </location>
</feature>
<dbReference type="GO" id="GO:0008270">
    <property type="term" value="F:zinc ion binding"/>
    <property type="evidence" value="ECO:0007669"/>
    <property type="project" value="InterPro"/>
</dbReference>
<dbReference type="Pfam" id="PF00753">
    <property type="entry name" value="Lactamase_B"/>
    <property type="match status" value="1"/>
</dbReference>
<comment type="function">
    <text evidence="9">An RNase that has 5'-3' exonuclease and possibly endonuclease activity. Involved in maturation of rRNA and in some organisms also mRNA maturation and/or decay.</text>
</comment>
<keyword evidence="6" id="KW-0862">Zinc</keyword>
<keyword evidence="8 9" id="KW-0694">RNA-binding</keyword>
<feature type="domain" description="Metallo-beta-lactamase" evidence="11">
    <location>
        <begin position="139"/>
        <end position="336"/>
    </location>
</feature>
<dbReference type="GO" id="GO:0005737">
    <property type="term" value="C:cytoplasm"/>
    <property type="evidence" value="ECO:0007669"/>
    <property type="project" value="UniProtKB-SubCell"/>
</dbReference>
<keyword evidence="9" id="KW-0698">rRNA processing</keyword>
<dbReference type="Gene3D" id="3.60.15.10">
    <property type="entry name" value="Ribonuclease Z/Hydroxyacylglutathione hydrolase-like"/>
    <property type="match status" value="1"/>
</dbReference>
<comment type="caution">
    <text evidence="12">The sequence shown here is derived from an EMBL/GenBank/DDBJ whole genome shotgun (WGS) entry which is preliminary data.</text>
</comment>
<dbReference type="GO" id="GO:0003723">
    <property type="term" value="F:RNA binding"/>
    <property type="evidence" value="ECO:0007669"/>
    <property type="project" value="UniProtKB-UniRule"/>
</dbReference>
<protein>
    <recommendedName>
        <fullName evidence="9">Ribonuclease J</fullName>
        <shortName evidence="9">RNase J</shortName>
        <ecNumber evidence="9">3.1.-.-</ecNumber>
    </recommendedName>
</protein>
<feature type="binding site" evidence="9">
    <location>
        <begin position="485"/>
        <end position="489"/>
    </location>
    <ligand>
        <name>substrate</name>
    </ligand>
</feature>
<evidence type="ECO:0000256" key="6">
    <source>
        <dbReference type="ARBA" id="ARBA00022833"/>
    </source>
</evidence>
<feature type="region of interest" description="Disordered" evidence="10">
    <location>
        <begin position="1"/>
        <end position="109"/>
    </location>
</feature>
<dbReference type="InterPro" id="IPR041636">
    <property type="entry name" value="RNase_J_C"/>
</dbReference>
<evidence type="ECO:0000313" key="13">
    <source>
        <dbReference type="Proteomes" id="UP000228496"/>
    </source>
</evidence>
<comment type="subcellular location">
    <subcellularLocation>
        <location evidence="9">Cytoplasm</location>
    </subcellularLocation>
</comment>
<comment type="similarity">
    <text evidence="9">Belongs to the metallo-beta-lactamase superfamily. RNA-metabolizing metallo-beta-lactamase-like family. Bacterial RNase J subfamily.</text>
</comment>
<keyword evidence="7 9" id="KW-0269">Exonuclease</keyword>
<evidence type="ECO:0000256" key="9">
    <source>
        <dbReference type="HAMAP-Rule" id="MF_01491"/>
    </source>
</evidence>
<gene>
    <name evidence="9" type="primary">rnj</name>
    <name evidence="12" type="ORF">COV29_02375</name>
</gene>
<dbReference type="PANTHER" id="PTHR43694:SF1">
    <property type="entry name" value="RIBONUCLEASE J"/>
    <property type="match status" value="1"/>
</dbReference>
<dbReference type="Pfam" id="PF07521">
    <property type="entry name" value="RMMBL"/>
    <property type="match status" value="1"/>
</dbReference>
<organism evidence="12 13">
    <name type="scientific">Candidatus Yanofskybacteria bacterium CG10_big_fil_rev_8_21_14_0_10_36_16</name>
    <dbReference type="NCBI Taxonomy" id="1975096"/>
    <lineage>
        <taxon>Bacteria</taxon>
        <taxon>Candidatus Yanofskyibacteriota</taxon>
    </lineage>
</organism>
<dbReference type="Gene3D" id="3.10.20.580">
    <property type="match status" value="1"/>
</dbReference>
<dbReference type="SUPFAM" id="SSF56281">
    <property type="entry name" value="Metallo-hydrolase/oxidoreductase"/>
    <property type="match status" value="1"/>
</dbReference>
<keyword evidence="2 9" id="KW-0540">Nuclease</keyword>
<dbReference type="GO" id="GO:0004521">
    <property type="term" value="F:RNA endonuclease activity"/>
    <property type="evidence" value="ECO:0007669"/>
    <property type="project" value="UniProtKB-UniRule"/>
</dbReference>
<evidence type="ECO:0000256" key="3">
    <source>
        <dbReference type="ARBA" id="ARBA00022723"/>
    </source>
</evidence>
<evidence type="ECO:0000256" key="5">
    <source>
        <dbReference type="ARBA" id="ARBA00022801"/>
    </source>
</evidence>
<dbReference type="HAMAP" id="MF_01491">
    <property type="entry name" value="RNase_J_bact"/>
    <property type="match status" value="1"/>
</dbReference>
<comment type="subunit">
    <text evidence="9">Homodimer, may be a subunit of the RNA degradosome.</text>
</comment>
<dbReference type="InterPro" id="IPR030854">
    <property type="entry name" value="RNase_J_bac"/>
</dbReference>
<evidence type="ECO:0000256" key="8">
    <source>
        <dbReference type="ARBA" id="ARBA00022884"/>
    </source>
</evidence>
<keyword evidence="5 9" id="KW-0378">Hydrolase</keyword>
<feature type="compositionally biased region" description="Basic and acidic residues" evidence="10">
    <location>
        <begin position="98"/>
        <end position="109"/>
    </location>
</feature>
<dbReference type="InterPro" id="IPR036866">
    <property type="entry name" value="RibonucZ/Hydroxyglut_hydro"/>
</dbReference>
<feature type="compositionally biased region" description="Basic and acidic residues" evidence="10">
    <location>
        <begin position="1"/>
        <end position="21"/>
    </location>
</feature>
<dbReference type="GO" id="GO:0006364">
    <property type="term" value="P:rRNA processing"/>
    <property type="evidence" value="ECO:0007669"/>
    <property type="project" value="UniProtKB-UniRule"/>
</dbReference>
<dbReference type="NCBIfam" id="TIGR00649">
    <property type="entry name" value="MG423"/>
    <property type="match status" value="1"/>
</dbReference>
<dbReference type="Pfam" id="PF17770">
    <property type="entry name" value="RNase_J_C"/>
    <property type="match status" value="1"/>
</dbReference>
<name>A0A2J0Q7N8_9BACT</name>